<evidence type="ECO:0000313" key="7">
    <source>
        <dbReference type="RefSeq" id="XP_014487972.1"/>
    </source>
</evidence>
<evidence type="ECO:0000256" key="3">
    <source>
        <dbReference type="ARBA" id="ARBA00022598"/>
    </source>
</evidence>
<dbReference type="InterPro" id="IPR051437">
    <property type="entry name" value="TTLL_monoglycylase"/>
</dbReference>
<dbReference type="GO" id="GO:0060271">
    <property type="term" value="P:cilium assembly"/>
    <property type="evidence" value="ECO:0007669"/>
    <property type="project" value="TreeGrafter"/>
</dbReference>
<name>A0A6P3YDP9_DINQU</name>
<organism evidence="6 7">
    <name type="scientific">Dinoponera quadriceps</name>
    <name type="common">South American ant</name>
    <dbReference type="NCBI Taxonomy" id="609295"/>
    <lineage>
        <taxon>Eukaryota</taxon>
        <taxon>Metazoa</taxon>
        <taxon>Ecdysozoa</taxon>
        <taxon>Arthropoda</taxon>
        <taxon>Hexapoda</taxon>
        <taxon>Insecta</taxon>
        <taxon>Pterygota</taxon>
        <taxon>Neoptera</taxon>
        <taxon>Endopterygota</taxon>
        <taxon>Hymenoptera</taxon>
        <taxon>Apocrita</taxon>
        <taxon>Aculeata</taxon>
        <taxon>Formicoidea</taxon>
        <taxon>Formicidae</taxon>
        <taxon>Ponerinae</taxon>
        <taxon>Ponerini</taxon>
        <taxon>Dinoponera</taxon>
    </lineage>
</organism>
<evidence type="ECO:0000256" key="2">
    <source>
        <dbReference type="ARBA" id="ARBA00022490"/>
    </source>
</evidence>
<dbReference type="GO" id="GO:0003341">
    <property type="term" value="P:cilium movement"/>
    <property type="evidence" value="ECO:0007669"/>
    <property type="project" value="TreeGrafter"/>
</dbReference>
<dbReference type="SUPFAM" id="SSF56059">
    <property type="entry name" value="Glutathione synthetase ATP-binding domain-like"/>
    <property type="match status" value="1"/>
</dbReference>
<evidence type="ECO:0000313" key="6">
    <source>
        <dbReference type="Proteomes" id="UP000515204"/>
    </source>
</evidence>
<dbReference type="GO" id="GO:0005930">
    <property type="term" value="C:axoneme"/>
    <property type="evidence" value="ECO:0007669"/>
    <property type="project" value="TreeGrafter"/>
</dbReference>
<evidence type="ECO:0000256" key="5">
    <source>
        <dbReference type="ARBA" id="ARBA00022840"/>
    </source>
</evidence>
<keyword evidence="3" id="KW-0436">Ligase</keyword>
<dbReference type="Pfam" id="PF03133">
    <property type="entry name" value="TTL"/>
    <property type="match status" value="3"/>
</dbReference>
<keyword evidence="4" id="KW-0547">Nucleotide-binding</keyword>
<evidence type="ECO:0000256" key="1">
    <source>
        <dbReference type="ARBA" id="ARBA00004496"/>
    </source>
</evidence>
<dbReference type="KEGG" id="dqu:106751570"/>
<dbReference type="RefSeq" id="XP_014487972.1">
    <property type="nucleotide sequence ID" value="XM_014632486.1"/>
</dbReference>
<proteinExistence type="predicted"/>
<dbReference type="GeneID" id="106751570"/>
<dbReference type="PROSITE" id="PS51221">
    <property type="entry name" value="TTL"/>
    <property type="match status" value="1"/>
</dbReference>
<reference evidence="7" key="1">
    <citation type="submission" date="2025-08" db="UniProtKB">
        <authorList>
            <consortium name="RefSeq"/>
        </authorList>
    </citation>
    <scope>IDENTIFICATION</scope>
</reference>
<dbReference type="GO" id="GO:0015630">
    <property type="term" value="C:microtubule cytoskeleton"/>
    <property type="evidence" value="ECO:0007669"/>
    <property type="project" value="TreeGrafter"/>
</dbReference>
<keyword evidence="2" id="KW-0963">Cytoplasm</keyword>
<comment type="subcellular location">
    <subcellularLocation>
        <location evidence="1">Cytoplasm</location>
    </subcellularLocation>
</comment>
<dbReference type="Proteomes" id="UP000515204">
    <property type="component" value="Unplaced"/>
</dbReference>
<keyword evidence="6" id="KW-1185">Reference proteome</keyword>
<dbReference type="PANTHER" id="PTHR45870">
    <property type="entry name" value="TUBULIN MONOGLYCYLASE TTLL3"/>
    <property type="match status" value="1"/>
</dbReference>
<dbReference type="Gene3D" id="3.30.470.20">
    <property type="entry name" value="ATP-grasp fold, B domain"/>
    <property type="match status" value="1"/>
</dbReference>
<dbReference type="GO" id="GO:0005524">
    <property type="term" value="F:ATP binding"/>
    <property type="evidence" value="ECO:0007669"/>
    <property type="project" value="UniProtKB-KW"/>
</dbReference>
<dbReference type="InterPro" id="IPR004344">
    <property type="entry name" value="TTL/TTLL_fam"/>
</dbReference>
<keyword evidence="5" id="KW-0067">ATP-binding</keyword>
<dbReference type="GO" id="GO:0070736">
    <property type="term" value="F:protein-glycine ligase activity, initiating"/>
    <property type="evidence" value="ECO:0007669"/>
    <property type="project" value="TreeGrafter"/>
</dbReference>
<gene>
    <name evidence="7" type="primary">LOC106751570</name>
</gene>
<dbReference type="AlphaFoldDB" id="A0A6P3YDP9"/>
<sequence>MTPRLENCEFEWKMHCDDNNNVVSCADSKSKWQITVISKNYTIKKHFEDWQISPKSDAGKDSRLTETTPKLKIDLQRAFEKRATVNAEVCCNREDLDELLEAEKNEADHNGNIVLKKYLELTTDVEVRTSFLLRILMKAVNEHKCYVIHGVFPALKKPLANRGWIEKRAIRKMILIPDIYTDSSEQIEKLLRTPADFIWYTNRRLAVIRAGERTIVNKFAGSYFTSKVDMCNNLENAYWFYEDGVSCIHFPRCYNIYQPAQVEEFVQDYYITACMGILKWFLLFATLVGTTNICSPNGTIPVSAISFALDRCAEYIRLHTTSRKTKYTVNTLYKIFSHSVQMHEDIDHKEREHVSLATWHQFLDWFDKIINKRALLEKSDEIDTNELVRLAHHVMITITKYRAQSRIDGVRNIWILKPGDNSLGRGIILKNSLVDILAKINQATKESTQYVIQKYIERPLLVHKTKIDIRQWFLITNMQPLIVWMYKYGIFNPVNVVFALFSRICGNYVFFFSTRDILIRFASKDFTLSNFHESIHLCNTTVQLKYRKLPRRNPDIPKELHWNLQDFKDYLQCLFLEFFFSRAVVSRTIDRSICCWFRSRDQELAWEKTIEPGIKQNLIGTLLASQDNMMNRKNSFQLYGADFVVADDFSVWLLEINTNPRLHPPSSQVTAKLYPEVIEDAMKVVLDCRKDKTALQGRFERIYKQRNPLCSVNVLGQGTSLGIRGKGLFAAPKSPPRSSF</sequence>
<protein>
    <submittedName>
        <fullName evidence="7">Tubulin glycylase 3A-like isoform X1</fullName>
    </submittedName>
</protein>
<evidence type="ECO:0000256" key="4">
    <source>
        <dbReference type="ARBA" id="ARBA00022741"/>
    </source>
</evidence>
<dbReference type="OrthoDB" id="202825at2759"/>
<accession>A0A6P3YDP9</accession>
<dbReference type="PANTHER" id="PTHR45870:SF2">
    <property type="entry name" value="TUBULIN MONOGLYCYLASE TTLL3"/>
    <property type="match status" value="1"/>
</dbReference>